<organism evidence="2 3">
    <name type="scientific">Eumeta variegata</name>
    <name type="common">Bagworm moth</name>
    <name type="synonym">Eumeta japonica</name>
    <dbReference type="NCBI Taxonomy" id="151549"/>
    <lineage>
        <taxon>Eukaryota</taxon>
        <taxon>Metazoa</taxon>
        <taxon>Ecdysozoa</taxon>
        <taxon>Arthropoda</taxon>
        <taxon>Hexapoda</taxon>
        <taxon>Insecta</taxon>
        <taxon>Pterygota</taxon>
        <taxon>Neoptera</taxon>
        <taxon>Endopterygota</taxon>
        <taxon>Lepidoptera</taxon>
        <taxon>Glossata</taxon>
        <taxon>Ditrysia</taxon>
        <taxon>Tineoidea</taxon>
        <taxon>Psychidae</taxon>
        <taxon>Oiketicinae</taxon>
        <taxon>Eumeta</taxon>
    </lineage>
</organism>
<accession>A0A4C1WAC5</accession>
<feature type="region of interest" description="Disordered" evidence="1">
    <location>
        <begin position="24"/>
        <end position="46"/>
    </location>
</feature>
<evidence type="ECO:0000313" key="3">
    <source>
        <dbReference type="Proteomes" id="UP000299102"/>
    </source>
</evidence>
<sequence length="157" mass="16731">MNSTILISKATSTISLSDQRDNYMTKRRPSSCDVPPAPGRSNSAHAFKGADPALKSQLESISVGVTVVEVESGSERNGYNVGIAIGNEVNVDIEFRIGIGIANETGRGQVTVPSQVRLRFCSACFAFVSVQRGAVSRAVARGAERLTTPLSQFARDK</sequence>
<evidence type="ECO:0000256" key="1">
    <source>
        <dbReference type="SAM" id="MobiDB-lite"/>
    </source>
</evidence>
<name>A0A4C1WAC5_EUMVA</name>
<proteinExistence type="predicted"/>
<evidence type="ECO:0000313" key="2">
    <source>
        <dbReference type="EMBL" id="GBP47097.1"/>
    </source>
</evidence>
<reference evidence="2 3" key="1">
    <citation type="journal article" date="2019" name="Commun. Biol.">
        <title>The bagworm genome reveals a unique fibroin gene that provides high tensile strength.</title>
        <authorList>
            <person name="Kono N."/>
            <person name="Nakamura H."/>
            <person name="Ohtoshi R."/>
            <person name="Tomita M."/>
            <person name="Numata K."/>
            <person name="Arakawa K."/>
        </authorList>
    </citation>
    <scope>NUCLEOTIDE SEQUENCE [LARGE SCALE GENOMIC DNA]</scope>
</reference>
<gene>
    <name evidence="2" type="ORF">EVAR_96052_1</name>
</gene>
<dbReference type="EMBL" id="BGZK01000495">
    <property type="protein sequence ID" value="GBP47097.1"/>
    <property type="molecule type" value="Genomic_DNA"/>
</dbReference>
<dbReference type="Proteomes" id="UP000299102">
    <property type="component" value="Unassembled WGS sequence"/>
</dbReference>
<protein>
    <submittedName>
        <fullName evidence="2">Uncharacterized protein</fullName>
    </submittedName>
</protein>
<keyword evidence="3" id="KW-1185">Reference proteome</keyword>
<dbReference type="AlphaFoldDB" id="A0A4C1WAC5"/>
<comment type="caution">
    <text evidence="2">The sequence shown here is derived from an EMBL/GenBank/DDBJ whole genome shotgun (WGS) entry which is preliminary data.</text>
</comment>